<feature type="domain" description="Vesicle tethering protein Uso1/P115-like head" evidence="11">
    <location>
        <begin position="451"/>
        <end position="739"/>
    </location>
</feature>
<keyword evidence="8" id="KW-0472">Membrane</keyword>
<feature type="coiled-coil region" evidence="9">
    <location>
        <begin position="754"/>
        <end position="811"/>
    </location>
</feature>
<dbReference type="GO" id="GO:0012507">
    <property type="term" value="C:ER to Golgi transport vesicle membrane"/>
    <property type="evidence" value="ECO:0007669"/>
    <property type="project" value="TreeGrafter"/>
</dbReference>
<dbReference type="GeneID" id="9798817"/>
<evidence type="ECO:0000313" key="13">
    <source>
        <dbReference type="EMBL" id="KAF1758097.1"/>
    </source>
</evidence>
<evidence type="ECO:0000256" key="2">
    <source>
        <dbReference type="ARBA" id="ARBA00004496"/>
    </source>
</evidence>
<evidence type="ECO:0008006" key="15">
    <source>
        <dbReference type="Google" id="ProtNLM"/>
    </source>
</evidence>
<keyword evidence="6" id="KW-0333">Golgi apparatus</keyword>
<feature type="domain" description="Uso1/p115-like vesicle tethering protein C-terminal" evidence="12">
    <location>
        <begin position="859"/>
        <end position="983"/>
    </location>
</feature>
<evidence type="ECO:0000259" key="12">
    <source>
        <dbReference type="Pfam" id="PF04871"/>
    </source>
</evidence>
<dbReference type="PANTHER" id="PTHR10013:SF0">
    <property type="entry name" value="GENERAL VESICULAR TRANSPORT FACTOR P115"/>
    <property type="match status" value="1"/>
</dbReference>
<dbReference type="InterPro" id="IPR016024">
    <property type="entry name" value="ARM-type_fold"/>
</dbReference>
<dbReference type="InterPro" id="IPR006953">
    <property type="entry name" value="Vesicle_Uso1_P115_head"/>
</dbReference>
<dbReference type="Pfam" id="PF04869">
    <property type="entry name" value="Uso1_p115_head"/>
    <property type="match status" value="1"/>
</dbReference>
<dbReference type="GO" id="GO:0005795">
    <property type="term" value="C:Golgi stack"/>
    <property type="evidence" value="ECO:0007669"/>
    <property type="project" value="TreeGrafter"/>
</dbReference>
<evidence type="ECO:0000313" key="14">
    <source>
        <dbReference type="Proteomes" id="UP000483820"/>
    </source>
</evidence>
<comment type="caution">
    <text evidence="13">The sequence shown here is derived from an EMBL/GenBank/DDBJ whole genome shotgun (WGS) entry which is preliminary data.</text>
</comment>
<protein>
    <recommendedName>
        <fullName evidence="15">General vesicular transport factor p115</fullName>
    </recommendedName>
</protein>
<feature type="compositionally biased region" description="Basic residues" evidence="10">
    <location>
        <begin position="41"/>
        <end position="60"/>
    </location>
</feature>
<evidence type="ECO:0000256" key="9">
    <source>
        <dbReference type="SAM" id="Coils"/>
    </source>
</evidence>
<dbReference type="Gene3D" id="1.25.10.10">
    <property type="entry name" value="Leucine-rich Repeat Variant"/>
    <property type="match status" value="1"/>
</dbReference>
<keyword evidence="5" id="KW-0677">Repeat</keyword>
<dbReference type="PANTHER" id="PTHR10013">
    <property type="entry name" value="GENERAL VESICULAR TRANSPORT FACTOR P115"/>
    <property type="match status" value="1"/>
</dbReference>
<sequence length="983" mass="111339">MFAYSTSSFTGSTLSVRSFSSDTTISNAFFNLPQNHVRGRLHAKKRNIQQAKRRNKRAPLRTHPQIPRQKKEYIQHEHSIDFHTAYEETLLFLCSPLHVFIFQMSLFRNFFGGGQPDDDEDNGAEFVETLVERVETCSAPEDRRDALRALKGVAKQYRLAVGTMGMNAYIDVLETDRLNSETMTLVLDTLATVLSADDDSSESDELGERLAEMMIKRKGFIASVLAAVDQFDFGVRRTSVQLLSNLLRHRGTEVQNAILQQPAGLSKLVDIIHDNREVIRNEAILMICELSRANSQIQQLLAYDNIFNDLLNIIETEPLDSIVIEDCLFVMLNLLRKNSMNQQLFRENQLVARLGGILHTFLYGHEETEEVDVDSAEWPKQRTANVIFLLQIIRTLVSPDNNSQNTHAAQKVLNQTKILEELIRVLLSEIGASVEILTESIIVVAEAIRGNYTNQELFASTVLDNGEDAPRSSLVVLLISMTAEKQTYKLRCAVFYCFLSYLFDNEFGKTRIIETLLPNSQNQNTLTTGALIMQAISSAESVQAWFGCVTLMHCLYDVDHLCEQLLRVKLTVVADQQPELSLLDHVSQLLISAGNRRPQTRAGLLMLLGVWLQNCPMAVSAFMAKEDNLLYLTTNIVDECGEGSESEQQALRGLMAFVLLSCLKNIQEKDVRTSIETLISRRVGKEVVLSALEGLSRTEQFVRAAQKQQPSENNKNNLFLDFNFVKLFKSLEGTLAKQLKPNGEFNGSSNDSIIQSFKELIKRQDGDIAQLKQENKKMSTEIEKLTSEAQNKETERELEQLRIKLEESTSFKTQTEVLNSQLAEAQRLTQQWYAEAERYKQWAQQWQNYQLAQVPNAAEVGVTQLQQQVAELEQQLGYGYQAFEQQSQTILHYTAENAQLRERLVKADASISELTSKIAIVNSQPPSNGVVENGDQKSDDELVKLKQEQEELLMLLADQHNKMSVYRRRLKSLGQPVTDDEDE</sequence>
<dbReference type="FunFam" id="1.25.10.10:FF:000921">
    <property type="entry name" value="USO1 (Yeast transport protein) homolog"/>
    <property type="match status" value="1"/>
</dbReference>
<dbReference type="GO" id="GO:0048280">
    <property type="term" value="P:vesicle fusion with Golgi apparatus"/>
    <property type="evidence" value="ECO:0007669"/>
    <property type="project" value="InterPro"/>
</dbReference>
<dbReference type="Pfam" id="PF18770">
    <property type="entry name" value="Arm_vescicular"/>
    <property type="match status" value="1"/>
</dbReference>
<dbReference type="GO" id="GO:0005783">
    <property type="term" value="C:endoplasmic reticulum"/>
    <property type="evidence" value="ECO:0007669"/>
    <property type="project" value="TreeGrafter"/>
</dbReference>
<name>A0A6A5GSE0_CAERE</name>
<dbReference type="GO" id="GO:0045056">
    <property type="term" value="P:transcytosis"/>
    <property type="evidence" value="ECO:0007669"/>
    <property type="project" value="TreeGrafter"/>
</dbReference>
<dbReference type="RefSeq" id="XP_053585116.1">
    <property type="nucleotide sequence ID" value="XM_053730344.1"/>
</dbReference>
<dbReference type="Proteomes" id="UP000483820">
    <property type="component" value="Chromosome IV"/>
</dbReference>
<dbReference type="EMBL" id="WUAV01000004">
    <property type="protein sequence ID" value="KAF1758097.1"/>
    <property type="molecule type" value="Genomic_DNA"/>
</dbReference>
<dbReference type="InterPro" id="IPR024095">
    <property type="entry name" value="Vesicle_P115"/>
</dbReference>
<organism evidence="13 14">
    <name type="scientific">Caenorhabditis remanei</name>
    <name type="common">Caenorhabditis vulgaris</name>
    <dbReference type="NCBI Taxonomy" id="31234"/>
    <lineage>
        <taxon>Eukaryota</taxon>
        <taxon>Metazoa</taxon>
        <taxon>Ecdysozoa</taxon>
        <taxon>Nematoda</taxon>
        <taxon>Chromadorea</taxon>
        <taxon>Rhabditida</taxon>
        <taxon>Rhabditina</taxon>
        <taxon>Rhabditomorpha</taxon>
        <taxon>Rhabditoidea</taxon>
        <taxon>Rhabditidae</taxon>
        <taxon>Peloderinae</taxon>
        <taxon>Caenorhabditis</taxon>
    </lineage>
</organism>
<gene>
    <name evidence="13" type="ORF">GCK72_014555</name>
</gene>
<dbReference type="AlphaFoldDB" id="A0A6A5GSE0"/>
<evidence type="ECO:0000256" key="7">
    <source>
        <dbReference type="ARBA" id="ARBA00023054"/>
    </source>
</evidence>
<evidence type="ECO:0000256" key="6">
    <source>
        <dbReference type="ARBA" id="ARBA00023034"/>
    </source>
</evidence>
<reference evidence="13 14" key="1">
    <citation type="submission" date="2019-12" db="EMBL/GenBank/DDBJ databases">
        <title>Chromosome-level assembly of the Caenorhabditis remanei genome.</title>
        <authorList>
            <person name="Teterina A.A."/>
            <person name="Willis J.H."/>
            <person name="Phillips P.C."/>
        </authorList>
    </citation>
    <scope>NUCLEOTIDE SEQUENCE [LARGE SCALE GENOMIC DNA]</scope>
    <source>
        <strain evidence="13 14">PX506</strain>
        <tissue evidence="13">Whole organism</tissue>
    </source>
</reference>
<comment type="subcellular location">
    <subcellularLocation>
        <location evidence="2">Cytoplasm</location>
    </subcellularLocation>
    <subcellularLocation>
        <location evidence="1">Endomembrane system</location>
        <topology evidence="1">Peripheral membrane protein</topology>
    </subcellularLocation>
    <subcellularLocation>
        <location evidence="3">Golgi apparatus</location>
    </subcellularLocation>
</comment>
<dbReference type="Pfam" id="PF04871">
    <property type="entry name" value="Uso1_p115_C"/>
    <property type="match status" value="1"/>
</dbReference>
<evidence type="ECO:0000256" key="3">
    <source>
        <dbReference type="ARBA" id="ARBA00004555"/>
    </source>
</evidence>
<keyword evidence="7 9" id="KW-0175">Coiled coil</keyword>
<evidence type="ECO:0000256" key="5">
    <source>
        <dbReference type="ARBA" id="ARBA00022737"/>
    </source>
</evidence>
<accession>A0A6A5GSE0</accession>
<dbReference type="InterPro" id="IPR011989">
    <property type="entry name" value="ARM-like"/>
</dbReference>
<feature type="region of interest" description="Disordered" evidence="10">
    <location>
        <begin position="41"/>
        <end position="64"/>
    </location>
</feature>
<proteinExistence type="predicted"/>
<dbReference type="KEGG" id="crq:GCK72_014555"/>
<evidence type="ECO:0000256" key="8">
    <source>
        <dbReference type="ARBA" id="ARBA00023136"/>
    </source>
</evidence>
<dbReference type="SUPFAM" id="SSF48371">
    <property type="entry name" value="ARM repeat"/>
    <property type="match status" value="1"/>
</dbReference>
<dbReference type="CTD" id="9798817"/>
<evidence type="ECO:0000259" key="11">
    <source>
        <dbReference type="Pfam" id="PF04869"/>
    </source>
</evidence>
<dbReference type="InterPro" id="IPR041209">
    <property type="entry name" value="P115_Arm_rpt"/>
</dbReference>
<evidence type="ECO:0000256" key="4">
    <source>
        <dbReference type="ARBA" id="ARBA00022490"/>
    </source>
</evidence>
<dbReference type="GO" id="GO:0048211">
    <property type="term" value="P:Golgi vesicle docking"/>
    <property type="evidence" value="ECO:0007669"/>
    <property type="project" value="TreeGrafter"/>
</dbReference>
<evidence type="ECO:0000256" key="10">
    <source>
        <dbReference type="SAM" id="MobiDB-lite"/>
    </source>
</evidence>
<evidence type="ECO:0000256" key="1">
    <source>
        <dbReference type="ARBA" id="ARBA00004184"/>
    </source>
</evidence>
<dbReference type="InterPro" id="IPR006955">
    <property type="entry name" value="Uso1_p115_C"/>
</dbReference>
<dbReference type="GO" id="GO:0006886">
    <property type="term" value="P:intracellular protein transport"/>
    <property type="evidence" value="ECO:0007669"/>
    <property type="project" value="InterPro"/>
</dbReference>
<dbReference type="GO" id="GO:0006888">
    <property type="term" value="P:endoplasmic reticulum to Golgi vesicle-mediated transport"/>
    <property type="evidence" value="ECO:0007669"/>
    <property type="project" value="TreeGrafter"/>
</dbReference>
<keyword evidence="4" id="KW-0963">Cytoplasm</keyword>
<dbReference type="GO" id="GO:0000139">
    <property type="term" value="C:Golgi membrane"/>
    <property type="evidence" value="ECO:0007669"/>
    <property type="project" value="InterPro"/>
</dbReference>